<accession>A0A1W1BM11</accession>
<name>A0A1W1BM11_9ZZZZ</name>
<dbReference type="EMBL" id="FPHG01000025">
    <property type="protein sequence ID" value="SFV54536.1"/>
    <property type="molecule type" value="Genomic_DNA"/>
</dbReference>
<reference evidence="2" key="1">
    <citation type="submission" date="2016-10" db="EMBL/GenBank/DDBJ databases">
        <authorList>
            <person name="de Groot N.N."/>
        </authorList>
    </citation>
    <scope>NUCLEOTIDE SEQUENCE</scope>
</reference>
<feature type="transmembrane region" description="Helical" evidence="1">
    <location>
        <begin position="227"/>
        <end position="244"/>
    </location>
</feature>
<organism evidence="2">
    <name type="scientific">hydrothermal vent metagenome</name>
    <dbReference type="NCBI Taxonomy" id="652676"/>
    <lineage>
        <taxon>unclassified sequences</taxon>
        <taxon>metagenomes</taxon>
        <taxon>ecological metagenomes</taxon>
    </lineage>
</organism>
<gene>
    <name evidence="2" type="ORF">MNB_SV-9-956</name>
</gene>
<feature type="transmembrane region" description="Helical" evidence="1">
    <location>
        <begin position="164"/>
        <end position="184"/>
    </location>
</feature>
<protein>
    <submittedName>
        <fullName evidence="2">Membrane protein</fullName>
    </submittedName>
</protein>
<proteinExistence type="predicted"/>
<feature type="transmembrane region" description="Helical" evidence="1">
    <location>
        <begin position="95"/>
        <end position="122"/>
    </location>
</feature>
<feature type="transmembrane region" description="Helical" evidence="1">
    <location>
        <begin position="51"/>
        <end position="74"/>
    </location>
</feature>
<keyword evidence="1" id="KW-1133">Transmembrane helix</keyword>
<evidence type="ECO:0000313" key="2">
    <source>
        <dbReference type="EMBL" id="SFV54536.1"/>
    </source>
</evidence>
<keyword evidence="1" id="KW-0812">Transmembrane</keyword>
<dbReference type="AlphaFoldDB" id="A0A1W1BM11"/>
<feature type="transmembrane region" description="Helical" evidence="1">
    <location>
        <begin position="128"/>
        <end position="157"/>
    </location>
</feature>
<feature type="transmembrane region" description="Helical" evidence="1">
    <location>
        <begin position="196"/>
        <end position="215"/>
    </location>
</feature>
<keyword evidence="1" id="KW-0472">Membrane</keyword>
<evidence type="ECO:0000256" key="1">
    <source>
        <dbReference type="SAM" id="Phobius"/>
    </source>
</evidence>
<feature type="transmembrane region" description="Helical" evidence="1">
    <location>
        <begin position="281"/>
        <end position="303"/>
    </location>
</feature>
<feature type="transmembrane region" description="Helical" evidence="1">
    <location>
        <begin position="250"/>
        <end position="269"/>
    </location>
</feature>
<sequence>MTKQIFYPFIGLYIIVIFYLAYTTPISPHEANIFYTDNGIVSILMHYGYKIFGGLIGIRIFFIIIGIFSIYLYYSMTGIYLDNHKDRRSATVIYLMLPAMITAFVVANISILVIPLVLIFLLAYDKNIIWLEILVMALLFIIHDASVIFFITIFIYGLVNKNKILFISSGFFLVTSIIITRGVEIGGRPSGHFVDIFGLYSAIFTPFIFIYFFYTLYRILLIEEKNILWYISFGALLLSLILSIRQKISITDFAPYVVISVVLMLDSFNKKVRVRLPEYQTYYKIGFKITIGTLLIISSIVMFHHENFASRLYNPYKIAQELKSQNINCYKINKRDKVYQFNFYGIRSCPRYKFKR</sequence>
<feature type="transmembrane region" description="Helical" evidence="1">
    <location>
        <begin position="5"/>
        <end position="22"/>
    </location>
</feature>